<dbReference type="InterPro" id="IPR036291">
    <property type="entry name" value="NAD(P)-bd_dom_sf"/>
</dbReference>
<reference evidence="4" key="2">
    <citation type="submission" date="2023-05" db="EMBL/GenBank/DDBJ databases">
        <authorList>
            <consortium name="Lawrence Berkeley National Laboratory"/>
            <person name="Steindorff A."/>
            <person name="Hensen N."/>
            <person name="Bonometti L."/>
            <person name="Westerberg I."/>
            <person name="Brannstrom I.O."/>
            <person name="Guillou S."/>
            <person name="Cros-Aarteil S."/>
            <person name="Calhoun S."/>
            <person name="Haridas S."/>
            <person name="Kuo A."/>
            <person name="Mondo S."/>
            <person name="Pangilinan J."/>
            <person name="Riley R."/>
            <person name="Labutti K."/>
            <person name="Andreopoulos B."/>
            <person name="Lipzen A."/>
            <person name="Chen C."/>
            <person name="Yanf M."/>
            <person name="Daum C."/>
            <person name="Ng V."/>
            <person name="Clum A."/>
            <person name="Ohm R."/>
            <person name="Martin F."/>
            <person name="Silar P."/>
            <person name="Natvig D."/>
            <person name="Lalanne C."/>
            <person name="Gautier V."/>
            <person name="Ament-Velasquez S.L."/>
            <person name="Kruys A."/>
            <person name="Hutchinson M.I."/>
            <person name="Powell A.J."/>
            <person name="Barry K."/>
            <person name="Miller A.N."/>
            <person name="Grigoriev I.V."/>
            <person name="Debuchy R."/>
            <person name="Gladieux P."/>
            <person name="Thoren M.H."/>
            <person name="Johannesson H."/>
        </authorList>
    </citation>
    <scope>NUCLEOTIDE SEQUENCE</scope>
    <source>
        <strain evidence="4">PSN309</strain>
    </source>
</reference>
<evidence type="ECO:0000259" key="3">
    <source>
        <dbReference type="Pfam" id="PF05368"/>
    </source>
</evidence>
<dbReference type="Gene3D" id="3.40.50.720">
    <property type="entry name" value="NAD(P)-binding Rossmann-like Domain"/>
    <property type="match status" value="1"/>
</dbReference>
<dbReference type="AlphaFoldDB" id="A0AAN7ADX3"/>
<dbReference type="SUPFAM" id="SSF51735">
    <property type="entry name" value="NAD(P)-binding Rossmann-fold domains"/>
    <property type="match status" value="1"/>
</dbReference>
<sequence length="303" mass="32332">MSGSITKVAIAGATGNIGQFVLKHLLAANFSVTALTRSGSNNSFPESVTVKEVDYDSLDSLTAALQGQDAVVATLAGHVLPKQLLLIEAAAAAGVKRFLPSEFGSDTTNPKVTALPLHKPKLGVLNALKQKAAEGELSYTSVISGPFLEFGLEANFLLDFQNRHATLYDGGERLFSVSTMDDVGKSVVGVLQHPEETKNKEVFVQSTATSLKGLLETAKKVTKGGKEWTSEVVKVDDVLAEGWAELKKEKPDPAIFVGKFLAAVIAGEGYGNHFKREGLDNDLLGIKEMTEEEVEALIAKYVV</sequence>
<keyword evidence="1" id="KW-0521">NADP</keyword>
<evidence type="ECO:0000313" key="5">
    <source>
        <dbReference type="Proteomes" id="UP001302126"/>
    </source>
</evidence>
<proteinExistence type="predicted"/>
<evidence type="ECO:0000313" key="4">
    <source>
        <dbReference type="EMBL" id="KAK4182994.1"/>
    </source>
</evidence>
<dbReference type="PANTHER" id="PTHR47706:SF1">
    <property type="entry name" value="CIPA-LIKE, PUTATIVE (AFU_ORTHOLOGUE AFUA_1G12460)-RELATED"/>
    <property type="match status" value="1"/>
</dbReference>
<dbReference type="Proteomes" id="UP001302126">
    <property type="component" value="Unassembled WGS sequence"/>
</dbReference>
<name>A0AAN7ADX3_9PEZI</name>
<evidence type="ECO:0000256" key="1">
    <source>
        <dbReference type="ARBA" id="ARBA00022857"/>
    </source>
</evidence>
<protein>
    <recommendedName>
        <fullName evidence="3">NmrA-like domain-containing protein</fullName>
    </recommendedName>
</protein>
<dbReference type="InterPro" id="IPR051609">
    <property type="entry name" value="NmrA/Isoflavone_reductase-like"/>
</dbReference>
<comment type="caution">
    <text evidence="4">The sequence shown here is derived from an EMBL/GenBank/DDBJ whole genome shotgun (WGS) entry which is preliminary data.</text>
</comment>
<reference evidence="4" key="1">
    <citation type="journal article" date="2023" name="Mol. Phylogenet. Evol.">
        <title>Genome-scale phylogeny and comparative genomics of the fungal order Sordariales.</title>
        <authorList>
            <person name="Hensen N."/>
            <person name="Bonometti L."/>
            <person name="Westerberg I."/>
            <person name="Brannstrom I.O."/>
            <person name="Guillou S."/>
            <person name="Cros-Aarteil S."/>
            <person name="Calhoun S."/>
            <person name="Haridas S."/>
            <person name="Kuo A."/>
            <person name="Mondo S."/>
            <person name="Pangilinan J."/>
            <person name="Riley R."/>
            <person name="LaButti K."/>
            <person name="Andreopoulos B."/>
            <person name="Lipzen A."/>
            <person name="Chen C."/>
            <person name="Yan M."/>
            <person name="Daum C."/>
            <person name="Ng V."/>
            <person name="Clum A."/>
            <person name="Steindorff A."/>
            <person name="Ohm R.A."/>
            <person name="Martin F."/>
            <person name="Silar P."/>
            <person name="Natvig D.O."/>
            <person name="Lalanne C."/>
            <person name="Gautier V."/>
            <person name="Ament-Velasquez S.L."/>
            <person name="Kruys A."/>
            <person name="Hutchinson M.I."/>
            <person name="Powell A.J."/>
            <person name="Barry K."/>
            <person name="Miller A.N."/>
            <person name="Grigoriev I.V."/>
            <person name="Debuchy R."/>
            <person name="Gladieux P."/>
            <person name="Hiltunen Thoren M."/>
            <person name="Johannesson H."/>
        </authorList>
    </citation>
    <scope>NUCLEOTIDE SEQUENCE</scope>
    <source>
        <strain evidence="4">PSN309</strain>
    </source>
</reference>
<dbReference type="InterPro" id="IPR045312">
    <property type="entry name" value="PCBER-like"/>
</dbReference>
<dbReference type="CDD" id="cd05259">
    <property type="entry name" value="PCBER_SDR_a"/>
    <property type="match status" value="1"/>
</dbReference>
<evidence type="ECO:0000256" key="2">
    <source>
        <dbReference type="ARBA" id="ARBA00023002"/>
    </source>
</evidence>
<dbReference type="Pfam" id="PF05368">
    <property type="entry name" value="NmrA"/>
    <property type="match status" value="1"/>
</dbReference>
<dbReference type="PANTHER" id="PTHR47706">
    <property type="entry name" value="NMRA-LIKE FAMILY PROTEIN"/>
    <property type="match status" value="1"/>
</dbReference>
<keyword evidence="5" id="KW-1185">Reference proteome</keyword>
<dbReference type="InterPro" id="IPR008030">
    <property type="entry name" value="NmrA-like"/>
</dbReference>
<feature type="domain" description="NmrA-like" evidence="3">
    <location>
        <begin position="7"/>
        <end position="234"/>
    </location>
</feature>
<dbReference type="EMBL" id="MU864588">
    <property type="protein sequence ID" value="KAK4182994.1"/>
    <property type="molecule type" value="Genomic_DNA"/>
</dbReference>
<gene>
    <name evidence="4" type="ORF">QBC35DRAFT_132047</name>
</gene>
<dbReference type="GO" id="GO:0016491">
    <property type="term" value="F:oxidoreductase activity"/>
    <property type="evidence" value="ECO:0007669"/>
    <property type="project" value="UniProtKB-KW"/>
</dbReference>
<accession>A0AAN7ADX3</accession>
<dbReference type="Gene3D" id="3.90.25.10">
    <property type="entry name" value="UDP-galactose 4-epimerase, domain 1"/>
    <property type="match status" value="1"/>
</dbReference>
<keyword evidence="2" id="KW-0560">Oxidoreductase</keyword>
<organism evidence="4 5">
    <name type="scientific">Podospora australis</name>
    <dbReference type="NCBI Taxonomy" id="1536484"/>
    <lineage>
        <taxon>Eukaryota</taxon>
        <taxon>Fungi</taxon>
        <taxon>Dikarya</taxon>
        <taxon>Ascomycota</taxon>
        <taxon>Pezizomycotina</taxon>
        <taxon>Sordariomycetes</taxon>
        <taxon>Sordariomycetidae</taxon>
        <taxon>Sordariales</taxon>
        <taxon>Podosporaceae</taxon>
        <taxon>Podospora</taxon>
    </lineage>
</organism>